<dbReference type="EMBL" id="KI546113">
    <property type="protein sequence ID" value="EST44691.1"/>
    <property type="molecule type" value="Genomic_DNA"/>
</dbReference>
<evidence type="ECO:0000313" key="2">
    <source>
        <dbReference type="EMBL" id="EST44693.1"/>
    </source>
</evidence>
<evidence type="ECO:0000313" key="1">
    <source>
        <dbReference type="EMBL" id="EST44691.1"/>
    </source>
</evidence>
<sequence length="252" mass="28937">MKIQLLDTQLVLETKKCYILLSIYAVDQQQALILLSACHWQCYYYQVPRVSSFRQLSKNMYTLRNLEMQQKQLHQYPSLRIRNNPETPEAKISNFSKYTYVYCKYSFRKINYSPNTTQVLSETVSVKKQFKEILSQNTVILICNMVNLKQKETIIPSTQLTEFSSVKSLALASVKAGNLNTRKLAEMAPGANLMEAAGDLAAQHRVLVFALQVLEMNLPKSQRELCARMMRNLTATSTTKAYRAILSHIEYA</sequence>
<accession>V6LK43</accession>
<name>V6LK43_9EUKA</name>
<dbReference type="AlphaFoldDB" id="V6LK43"/>
<dbReference type="VEuPathDB" id="GiardiaDB:SS50377_25125"/>
<gene>
    <name evidence="1" type="ORF">SS50377_15402</name>
    <name evidence="2" type="ORF">SS50377_15404</name>
</gene>
<reference evidence="2" key="1">
    <citation type="journal article" date="2014" name="PLoS Genet.">
        <title>The Genome of Spironucleus salmonicida Highlights a Fish Pathogen Adapted to Fluctuating Environments.</title>
        <authorList>
            <person name="Xu F."/>
            <person name="Jerlstrom-Hultqvist J."/>
            <person name="Einarsson E."/>
            <person name="Astvaldsson A."/>
            <person name="Svard S.G."/>
            <person name="Andersson J.O."/>
        </authorList>
    </citation>
    <scope>NUCLEOTIDE SEQUENCE</scope>
</reference>
<organism evidence="2">
    <name type="scientific">Spironucleus salmonicida</name>
    <dbReference type="NCBI Taxonomy" id="348837"/>
    <lineage>
        <taxon>Eukaryota</taxon>
        <taxon>Metamonada</taxon>
        <taxon>Diplomonadida</taxon>
        <taxon>Hexamitidae</taxon>
        <taxon>Hexamitinae</taxon>
        <taxon>Spironucleus</taxon>
    </lineage>
</organism>
<proteinExistence type="predicted"/>
<dbReference type="EMBL" id="KI546113">
    <property type="protein sequence ID" value="EST44693.1"/>
    <property type="molecule type" value="Genomic_DNA"/>
</dbReference>
<protein>
    <submittedName>
        <fullName evidence="2">Uncharacterized protein</fullName>
    </submittedName>
</protein>